<dbReference type="FunFam" id="3.30.420.40:FF:000028">
    <property type="entry name" value="heat shock 70 kDa protein-like"/>
    <property type="match status" value="1"/>
</dbReference>
<dbReference type="PANTHER" id="PTHR45639:SF32">
    <property type="entry name" value="HEAT SHOCK PROTEIN PDR13"/>
    <property type="match status" value="1"/>
</dbReference>
<reference evidence="4" key="1">
    <citation type="submission" date="2020-05" db="EMBL/GenBank/DDBJ databases">
        <title>Mycena genomes resolve the evolution of fungal bioluminescence.</title>
        <authorList>
            <person name="Tsai I.J."/>
        </authorList>
    </citation>
    <scope>NUCLEOTIDE SEQUENCE</scope>
    <source>
        <strain evidence="4">CCC161011</strain>
    </source>
</reference>
<evidence type="ECO:0000256" key="2">
    <source>
        <dbReference type="ARBA" id="ARBA00022741"/>
    </source>
</evidence>
<evidence type="ECO:0000256" key="3">
    <source>
        <dbReference type="ARBA" id="ARBA00022840"/>
    </source>
</evidence>
<dbReference type="Pfam" id="PF00012">
    <property type="entry name" value="HSP70"/>
    <property type="match status" value="1"/>
</dbReference>
<dbReference type="InterPro" id="IPR043129">
    <property type="entry name" value="ATPase_NBD"/>
</dbReference>
<evidence type="ECO:0000256" key="1">
    <source>
        <dbReference type="ARBA" id="ARBA00007381"/>
    </source>
</evidence>
<dbReference type="PANTHER" id="PTHR45639">
    <property type="entry name" value="HSC70CB, ISOFORM G-RELATED"/>
    <property type="match status" value="1"/>
</dbReference>
<dbReference type="EMBL" id="JACAZI010000007">
    <property type="protein sequence ID" value="KAF7356851.1"/>
    <property type="molecule type" value="Genomic_DNA"/>
</dbReference>
<dbReference type="GO" id="GO:0005524">
    <property type="term" value="F:ATP binding"/>
    <property type="evidence" value="ECO:0007669"/>
    <property type="project" value="UniProtKB-KW"/>
</dbReference>
<name>A0A8H6YDR9_9AGAR</name>
<accession>A0A8H6YDR9</accession>
<dbReference type="OrthoDB" id="29851at2759"/>
<gene>
    <name evidence="4" type="ORF">MVEN_01020800</name>
</gene>
<keyword evidence="5" id="KW-1185">Reference proteome</keyword>
<evidence type="ECO:0000313" key="5">
    <source>
        <dbReference type="Proteomes" id="UP000620124"/>
    </source>
</evidence>
<organism evidence="4 5">
    <name type="scientific">Mycena venus</name>
    <dbReference type="NCBI Taxonomy" id="2733690"/>
    <lineage>
        <taxon>Eukaryota</taxon>
        <taxon>Fungi</taxon>
        <taxon>Dikarya</taxon>
        <taxon>Basidiomycota</taxon>
        <taxon>Agaricomycotina</taxon>
        <taxon>Agaricomycetes</taxon>
        <taxon>Agaricomycetidae</taxon>
        <taxon>Agaricales</taxon>
        <taxon>Marasmiineae</taxon>
        <taxon>Mycenaceae</taxon>
        <taxon>Mycena</taxon>
    </lineage>
</organism>
<dbReference type="Proteomes" id="UP000620124">
    <property type="component" value="Unassembled WGS sequence"/>
</dbReference>
<keyword evidence="3" id="KW-0067">ATP-binding</keyword>
<comment type="caution">
    <text evidence="4">The sequence shown here is derived from an EMBL/GenBank/DDBJ whole genome shotgun (WGS) entry which is preliminary data.</text>
</comment>
<dbReference type="InterPro" id="IPR013126">
    <property type="entry name" value="Hsp_70_fam"/>
</dbReference>
<sequence length="97" mass="10203">MAPKPTPNGNAAQQAEATPSNIPAVVGINFGNAYASIAVYTKEGLAECIANENGERQIACAIAFHGEEIYVGNQAMPQLVKNAQNTITGFRNLLGKK</sequence>
<dbReference type="SUPFAM" id="SSF53067">
    <property type="entry name" value="Actin-like ATPase domain"/>
    <property type="match status" value="1"/>
</dbReference>
<proteinExistence type="inferred from homology"/>
<dbReference type="GO" id="GO:0005634">
    <property type="term" value="C:nucleus"/>
    <property type="evidence" value="ECO:0007669"/>
    <property type="project" value="TreeGrafter"/>
</dbReference>
<protein>
    <submittedName>
        <fullName evidence="4">Sorting nexin-41</fullName>
    </submittedName>
</protein>
<dbReference type="GO" id="GO:0140662">
    <property type="term" value="F:ATP-dependent protein folding chaperone"/>
    <property type="evidence" value="ECO:0007669"/>
    <property type="project" value="InterPro"/>
</dbReference>
<dbReference type="GO" id="GO:0005829">
    <property type="term" value="C:cytosol"/>
    <property type="evidence" value="ECO:0007669"/>
    <property type="project" value="TreeGrafter"/>
</dbReference>
<comment type="similarity">
    <text evidence="1">Belongs to the heat shock protein 70 family.</text>
</comment>
<evidence type="ECO:0000313" key="4">
    <source>
        <dbReference type="EMBL" id="KAF7356851.1"/>
    </source>
</evidence>
<dbReference type="Gene3D" id="3.30.420.40">
    <property type="match status" value="1"/>
</dbReference>
<dbReference type="AlphaFoldDB" id="A0A8H6YDR9"/>
<keyword evidence="2" id="KW-0547">Nucleotide-binding</keyword>